<feature type="compositionally biased region" description="Polar residues" evidence="1">
    <location>
        <begin position="670"/>
        <end position="680"/>
    </location>
</feature>
<evidence type="ECO:0000313" key="4">
    <source>
        <dbReference type="EMBL" id="KAK2073758.1"/>
    </source>
</evidence>
<keyword evidence="2" id="KW-0812">Transmembrane</keyword>
<keyword evidence="2" id="KW-0472">Membrane</keyword>
<organism evidence="4 5">
    <name type="scientific">Phyllachora maydis</name>
    <dbReference type="NCBI Taxonomy" id="1825666"/>
    <lineage>
        <taxon>Eukaryota</taxon>
        <taxon>Fungi</taxon>
        <taxon>Dikarya</taxon>
        <taxon>Ascomycota</taxon>
        <taxon>Pezizomycotina</taxon>
        <taxon>Sordariomycetes</taxon>
        <taxon>Sordariomycetidae</taxon>
        <taxon>Phyllachorales</taxon>
        <taxon>Phyllachoraceae</taxon>
        <taxon>Phyllachora</taxon>
    </lineage>
</organism>
<name>A0AAD9MHR1_9PEZI</name>
<feature type="transmembrane region" description="Helical" evidence="2">
    <location>
        <begin position="6"/>
        <end position="26"/>
    </location>
</feature>
<dbReference type="AlphaFoldDB" id="A0AAD9MHR1"/>
<dbReference type="Proteomes" id="UP001217918">
    <property type="component" value="Unassembled WGS sequence"/>
</dbReference>
<sequence>MVWIAWTLSDLIPILLFSTTALAWWTSPKSTRLNLIAAAGAVIFSYAVAPDFSQRFSTRLYLTLLWSTASFRVELAVFALKNWKMLLTGAAVAWLARRAWQTLWKPVPELINILGVEVPDAPCVVLAGIRSDAATLNWTHPAANRPVKKFLIQVNGVNVGEVGASQEPAIVVSGLKPDHFYNIRVIAVGSNNFQAGSQVVRLRTIDQLQTSRDEATRNDQSLPELTERFEDIRRETEETIALICKEESENERLLTDLENDKAKQKGEREKKDAQTNSLRQEVNASDRDMRQALNRKAALERKVKEKVDEKVKMEESMSNMEKEIREFKEEAESFGQQRRDLERERDKSQESLREKLQSLQDACTQLEAQLKDKREKVKELERLWQHTHRALQDQLTHLQRANKHLEDRLRVLGNQVQHIPAQNVGMYSQVNSSVLDLDYGMLPRFKRRTFIGSFFKPKPEKDGKETGRDKEKARSKDKDKPKDRSKDRSKDTQASVEVDSPSDARQSRDSFSLHTQTSVSESRDSVSLDQSVSNMSNTPSDPSMPATVAGSIKDEGVVRKLFRKGSSSKFGRSGRLGGKDAGSIFKKGPGSSANSEKGGPSTEWSSTGDAEETQQQAMTLGATTLSAADDASGFLARSYDSMTNSPNLGPLSSGNTNSAGRGSGSKEGKTSSVRWLSNFSKKGRKEKESLDLDQERTPESDAAAAAE</sequence>
<proteinExistence type="predicted"/>
<keyword evidence="5" id="KW-1185">Reference proteome</keyword>
<comment type="caution">
    <text evidence="4">The sequence shown here is derived from an EMBL/GenBank/DDBJ whole genome shotgun (WGS) entry which is preliminary data.</text>
</comment>
<feature type="region of interest" description="Disordered" evidence="1">
    <location>
        <begin position="254"/>
        <end position="290"/>
    </location>
</feature>
<feature type="transmembrane region" description="Helical" evidence="2">
    <location>
        <begin position="33"/>
        <end position="49"/>
    </location>
</feature>
<dbReference type="CDD" id="cd00063">
    <property type="entry name" value="FN3"/>
    <property type="match status" value="1"/>
</dbReference>
<evidence type="ECO:0000313" key="5">
    <source>
        <dbReference type="Proteomes" id="UP001217918"/>
    </source>
</evidence>
<dbReference type="PROSITE" id="PS50853">
    <property type="entry name" value="FN3"/>
    <property type="match status" value="1"/>
</dbReference>
<feature type="region of interest" description="Disordered" evidence="1">
    <location>
        <begin position="454"/>
        <end position="624"/>
    </location>
</feature>
<protein>
    <recommendedName>
        <fullName evidence="3">Fibronectin type-III domain-containing protein</fullName>
    </recommendedName>
</protein>
<evidence type="ECO:0000256" key="1">
    <source>
        <dbReference type="SAM" id="MobiDB-lite"/>
    </source>
</evidence>
<feature type="compositionally biased region" description="Polar residues" evidence="1">
    <location>
        <begin position="527"/>
        <end position="541"/>
    </location>
</feature>
<dbReference type="Gene3D" id="2.60.40.10">
    <property type="entry name" value="Immunoglobulins"/>
    <property type="match status" value="1"/>
</dbReference>
<evidence type="ECO:0000259" key="3">
    <source>
        <dbReference type="PROSITE" id="PS50853"/>
    </source>
</evidence>
<feature type="compositionally biased region" description="Basic and acidic residues" evidence="1">
    <location>
        <begin position="685"/>
        <end position="699"/>
    </location>
</feature>
<dbReference type="SUPFAM" id="SSF49265">
    <property type="entry name" value="Fibronectin type III"/>
    <property type="match status" value="1"/>
</dbReference>
<keyword evidence="2" id="KW-1133">Transmembrane helix</keyword>
<feature type="region of interest" description="Disordered" evidence="1">
    <location>
        <begin position="637"/>
        <end position="707"/>
    </location>
</feature>
<feature type="compositionally biased region" description="Polar residues" evidence="1">
    <location>
        <begin position="274"/>
        <end position="283"/>
    </location>
</feature>
<feature type="compositionally biased region" description="Polar residues" evidence="1">
    <location>
        <begin position="509"/>
        <end position="520"/>
    </location>
</feature>
<dbReference type="EMBL" id="JAQQPM010000007">
    <property type="protein sequence ID" value="KAK2073758.1"/>
    <property type="molecule type" value="Genomic_DNA"/>
</dbReference>
<gene>
    <name evidence="4" type="ORF">P8C59_008009</name>
</gene>
<feature type="compositionally biased region" description="Low complexity" evidence="1">
    <location>
        <begin position="564"/>
        <end position="573"/>
    </location>
</feature>
<feature type="compositionally biased region" description="Polar residues" evidence="1">
    <location>
        <begin position="602"/>
        <end position="624"/>
    </location>
</feature>
<evidence type="ECO:0000256" key="2">
    <source>
        <dbReference type="SAM" id="Phobius"/>
    </source>
</evidence>
<feature type="compositionally biased region" description="Polar residues" evidence="1">
    <location>
        <begin position="640"/>
        <end position="660"/>
    </location>
</feature>
<feature type="compositionally biased region" description="Basic and acidic residues" evidence="1">
    <location>
        <begin position="254"/>
        <end position="273"/>
    </location>
</feature>
<reference evidence="4" key="1">
    <citation type="journal article" date="2023" name="Mol. Plant Microbe Interact.">
        <title>Elucidating the Obligate Nature and Biological Capacity of an Invasive Fungal Corn Pathogen.</title>
        <authorList>
            <person name="MacCready J.S."/>
            <person name="Roggenkamp E.M."/>
            <person name="Gdanetz K."/>
            <person name="Chilvers M.I."/>
        </authorList>
    </citation>
    <scope>NUCLEOTIDE SEQUENCE</scope>
    <source>
        <strain evidence="4">PM02</strain>
    </source>
</reference>
<dbReference type="InterPro" id="IPR013783">
    <property type="entry name" value="Ig-like_fold"/>
</dbReference>
<dbReference type="Pfam" id="PF00041">
    <property type="entry name" value="fn3"/>
    <property type="match status" value="1"/>
</dbReference>
<dbReference type="SMART" id="SM00060">
    <property type="entry name" value="FN3"/>
    <property type="match status" value="1"/>
</dbReference>
<accession>A0AAD9MHR1</accession>
<dbReference type="InterPro" id="IPR003961">
    <property type="entry name" value="FN3_dom"/>
</dbReference>
<dbReference type="InterPro" id="IPR036116">
    <property type="entry name" value="FN3_sf"/>
</dbReference>
<feature type="domain" description="Fibronectin type-III" evidence="3">
    <location>
        <begin position="118"/>
        <end position="207"/>
    </location>
</feature>
<feature type="compositionally biased region" description="Basic and acidic residues" evidence="1">
    <location>
        <begin position="457"/>
        <end position="491"/>
    </location>
</feature>
<feature type="region of interest" description="Disordered" evidence="1">
    <location>
        <begin position="329"/>
        <end position="354"/>
    </location>
</feature>